<dbReference type="AlphaFoldDB" id="A0A1U9Z804"/>
<evidence type="ECO:0000313" key="3">
    <source>
        <dbReference type="Proteomes" id="UP000191135"/>
    </source>
</evidence>
<dbReference type="EMBL" id="CP020331">
    <property type="protein sequence ID" value="AQZ53847.1"/>
    <property type="molecule type" value="Genomic_DNA"/>
</dbReference>
<geneLocation type="plasmid" evidence="3">
    <name>pmm593</name>
</geneLocation>
<keyword evidence="3" id="KW-1185">Reference proteome</keyword>
<dbReference type="Gene3D" id="3.10.129.10">
    <property type="entry name" value="Hotdog Thioesterase"/>
    <property type="match status" value="1"/>
</dbReference>
<dbReference type="KEGG" id="mmed:Mame_04555"/>
<keyword evidence="2" id="KW-0614">Plasmid</keyword>
<dbReference type="InterPro" id="IPR006683">
    <property type="entry name" value="Thioestr_dom"/>
</dbReference>
<proteinExistence type="predicted"/>
<dbReference type="InterPro" id="IPR029069">
    <property type="entry name" value="HotDog_dom_sf"/>
</dbReference>
<protein>
    <recommendedName>
        <fullName evidence="1">Thioesterase domain-containing protein</fullName>
    </recommendedName>
</protein>
<dbReference type="GO" id="GO:0016790">
    <property type="term" value="F:thiolester hydrolase activity"/>
    <property type="evidence" value="ECO:0007669"/>
    <property type="project" value="UniProtKB-ARBA"/>
</dbReference>
<evidence type="ECO:0000259" key="1">
    <source>
        <dbReference type="Pfam" id="PF03061"/>
    </source>
</evidence>
<dbReference type="RefSeq" id="WP_018067273.1">
    <property type="nucleotide sequence ID" value="NZ_AQWH01000037.1"/>
</dbReference>
<dbReference type="OrthoDB" id="3477511at2"/>
<name>A0A1U9Z804_9HYPH</name>
<organism evidence="2 3">
    <name type="scientific">Martelella mediterranea DSM 17316</name>
    <dbReference type="NCBI Taxonomy" id="1122214"/>
    <lineage>
        <taxon>Bacteria</taxon>
        <taxon>Pseudomonadati</taxon>
        <taxon>Pseudomonadota</taxon>
        <taxon>Alphaproteobacteria</taxon>
        <taxon>Hyphomicrobiales</taxon>
        <taxon>Aurantimonadaceae</taxon>
        <taxon>Martelella</taxon>
    </lineage>
</organism>
<evidence type="ECO:0000313" key="2">
    <source>
        <dbReference type="EMBL" id="AQZ53847.1"/>
    </source>
</evidence>
<feature type="domain" description="Thioesterase" evidence="1">
    <location>
        <begin position="48"/>
        <end position="114"/>
    </location>
</feature>
<sequence>MEHDLIKAGWSLEPDDGFIGHVGGLWHRTLDGQPQFAFVALPIHANRNGWVHGGMLMTFMDRGLGQTARLSAGAVRGATISLNHQFLAPVKIGDFVEMTPCVTKMSSRMVFMSAIASVADNPVLSAQGVWRVSHSKS</sequence>
<reference evidence="2 3" key="1">
    <citation type="submission" date="2017-03" db="EMBL/GenBank/DDBJ databases">
        <title>Foreign affairs: Plasmid Transfer between Roseobacters and Rhizobia.</title>
        <authorList>
            <person name="Bartling P."/>
            <person name="Bunk B."/>
            <person name="Overmann J."/>
            <person name="Brinkmann H."/>
            <person name="Petersen J."/>
        </authorList>
    </citation>
    <scope>NUCLEOTIDE SEQUENCE [LARGE SCALE GENOMIC DNA]</scope>
    <source>
        <strain evidence="2 3">MACL11</strain>
        <plasmid evidence="3">Plasmid pmm593</plasmid>
    </source>
</reference>
<dbReference type="SUPFAM" id="SSF54637">
    <property type="entry name" value="Thioesterase/thiol ester dehydrase-isomerase"/>
    <property type="match status" value="1"/>
</dbReference>
<dbReference type="Proteomes" id="UP000191135">
    <property type="component" value="Plasmid pMM593"/>
</dbReference>
<dbReference type="Pfam" id="PF03061">
    <property type="entry name" value="4HBT"/>
    <property type="match status" value="1"/>
</dbReference>
<gene>
    <name evidence="2" type="ORF">Mame_04555</name>
</gene>
<dbReference type="CDD" id="cd03443">
    <property type="entry name" value="PaaI_thioesterase"/>
    <property type="match status" value="1"/>
</dbReference>
<accession>A0A1U9Z804</accession>